<keyword evidence="4" id="KW-1185">Reference proteome</keyword>
<dbReference type="InterPro" id="IPR000719">
    <property type="entry name" value="Prot_kinase_dom"/>
</dbReference>
<dbReference type="InterPro" id="IPR050167">
    <property type="entry name" value="Ser_Thr_protein_kinase"/>
</dbReference>
<evidence type="ECO:0000259" key="2">
    <source>
        <dbReference type="PROSITE" id="PS50011"/>
    </source>
</evidence>
<dbReference type="PANTHER" id="PTHR23257">
    <property type="entry name" value="SERINE-THREONINE PROTEIN KINASE"/>
    <property type="match status" value="1"/>
</dbReference>
<sequence>MEQFRQIGEALGTVKALMVFREDLQMNQRQCCLLQDMLSSAYEVVAEEMRHSLRFEERQDKWRVLEQPLRDLLRVFKEAEHYIRSCLETKDWWARAILLHQSNDCVEFHIHNLYCCIPVVVEAIEIAGEIAGWDHDEMQKRRLVYSRKYQSEWKDPKLFGWKYGKQYLTTPEFCKTLKTVWKEDQWVLLNRVLEKSHRGPTTTKHEQQLNDLLSRSLDPSEPSKWKQLLPSSVLVGSKDYQVRQRLTCGSQHKEIMWLGESFALRHILGNMDNLVHEILTLHSLSHPNIMYPLCSFSDEEKNECFIVTELMNRDLGSYIKEICCPRKRIPFSLPVATDLMLQIARGMEYLHHKKIYHGDLNPSNILVKARGNSSSSSSSSEGYLHAKVCGFGLSQAKGSNQRSPTNHHSTALPFIWHAPEVLAEGEETGGVSGNSSKYTEKSDVYSYGMVCFELLTGKVPFDDTHLQGDKMSRNIRAGERPLFPFHCPKYLTNLTKRCWHADPAQRPSFSSICRILRYVKRFLAMNPNHGVQSDQPMTLVDYSDIESRLLRKFPSWDSSKPLPVSEIPFQMFVYRVVEREKMRSNHKGDSESGSDASVGGDESMPPMADEHFLSMTERKLSPSPEPPAKSQVSLKRSTDAKPSKQPGTPRGRSMRPPQISPVGRSMRMISESRMGLSSPKTRRSPSSGHASE</sequence>
<dbReference type="Proteomes" id="UP001345219">
    <property type="component" value="Chromosome 1"/>
</dbReference>
<proteinExistence type="predicted"/>
<comment type="caution">
    <text evidence="3">The sequence shown here is derived from an EMBL/GenBank/DDBJ whole genome shotgun (WGS) entry which is preliminary data.</text>
</comment>
<dbReference type="GO" id="GO:0004672">
    <property type="term" value="F:protein kinase activity"/>
    <property type="evidence" value="ECO:0007669"/>
    <property type="project" value="InterPro"/>
</dbReference>
<evidence type="ECO:0000256" key="1">
    <source>
        <dbReference type="SAM" id="MobiDB-lite"/>
    </source>
</evidence>
<dbReference type="Gene3D" id="1.10.510.10">
    <property type="entry name" value="Transferase(Phosphotransferase) domain 1"/>
    <property type="match status" value="1"/>
</dbReference>
<feature type="region of interest" description="Disordered" evidence="1">
    <location>
        <begin position="581"/>
        <end position="692"/>
    </location>
</feature>
<dbReference type="Pfam" id="PF07714">
    <property type="entry name" value="PK_Tyr_Ser-Thr"/>
    <property type="match status" value="1"/>
</dbReference>
<dbReference type="PANTHER" id="PTHR23257:SF969">
    <property type="entry name" value="INTEGRIN-LINKED PROTEIN KINASE"/>
    <property type="match status" value="1"/>
</dbReference>
<protein>
    <recommendedName>
        <fullName evidence="2">Protein kinase domain-containing protein</fullName>
    </recommendedName>
</protein>
<dbReference type="PROSITE" id="PS50011">
    <property type="entry name" value="PROTEIN_KINASE_DOM"/>
    <property type="match status" value="1"/>
</dbReference>
<dbReference type="Pfam" id="PF06760">
    <property type="entry name" value="DUF1221"/>
    <property type="match status" value="1"/>
</dbReference>
<dbReference type="GO" id="GO:0005524">
    <property type="term" value="F:ATP binding"/>
    <property type="evidence" value="ECO:0007669"/>
    <property type="project" value="InterPro"/>
</dbReference>
<evidence type="ECO:0000313" key="4">
    <source>
        <dbReference type="Proteomes" id="UP001345219"/>
    </source>
</evidence>
<dbReference type="EMBL" id="JAXIOK010000023">
    <property type="protein sequence ID" value="KAK4743501.1"/>
    <property type="molecule type" value="Genomic_DNA"/>
</dbReference>
<dbReference type="FunFam" id="1.10.510.10:FF:000778">
    <property type="entry name" value="Kinase family protein"/>
    <property type="match status" value="1"/>
</dbReference>
<accession>A0AAN7GDN6</accession>
<gene>
    <name evidence="3" type="ORF">SAY87_001502</name>
</gene>
<dbReference type="InterPro" id="IPR011009">
    <property type="entry name" value="Kinase-like_dom_sf"/>
</dbReference>
<feature type="domain" description="Protein kinase" evidence="2">
    <location>
        <begin position="240"/>
        <end position="523"/>
    </location>
</feature>
<feature type="compositionally biased region" description="Basic and acidic residues" evidence="1">
    <location>
        <begin position="608"/>
        <end position="620"/>
    </location>
</feature>
<dbReference type="AlphaFoldDB" id="A0AAN7GDN6"/>
<evidence type="ECO:0000313" key="3">
    <source>
        <dbReference type="EMBL" id="KAK4743501.1"/>
    </source>
</evidence>
<dbReference type="InterPro" id="IPR010632">
    <property type="entry name" value="DUF1221"/>
</dbReference>
<dbReference type="InterPro" id="IPR001245">
    <property type="entry name" value="Ser-Thr/Tyr_kinase_cat_dom"/>
</dbReference>
<dbReference type="GO" id="GO:0005737">
    <property type="term" value="C:cytoplasm"/>
    <property type="evidence" value="ECO:0007669"/>
    <property type="project" value="TreeGrafter"/>
</dbReference>
<dbReference type="SUPFAM" id="SSF56112">
    <property type="entry name" value="Protein kinase-like (PK-like)"/>
    <property type="match status" value="1"/>
</dbReference>
<organism evidence="3 4">
    <name type="scientific">Trapa incisa</name>
    <dbReference type="NCBI Taxonomy" id="236973"/>
    <lineage>
        <taxon>Eukaryota</taxon>
        <taxon>Viridiplantae</taxon>
        <taxon>Streptophyta</taxon>
        <taxon>Embryophyta</taxon>
        <taxon>Tracheophyta</taxon>
        <taxon>Spermatophyta</taxon>
        <taxon>Magnoliopsida</taxon>
        <taxon>eudicotyledons</taxon>
        <taxon>Gunneridae</taxon>
        <taxon>Pentapetalae</taxon>
        <taxon>rosids</taxon>
        <taxon>malvids</taxon>
        <taxon>Myrtales</taxon>
        <taxon>Lythraceae</taxon>
        <taxon>Trapa</taxon>
    </lineage>
</organism>
<reference evidence="3 4" key="1">
    <citation type="journal article" date="2023" name="Hortic Res">
        <title>Pangenome of water caltrop reveals structural variations and asymmetric subgenome divergence after allopolyploidization.</title>
        <authorList>
            <person name="Zhang X."/>
            <person name="Chen Y."/>
            <person name="Wang L."/>
            <person name="Yuan Y."/>
            <person name="Fang M."/>
            <person name="Shi L."/>
            <person name="Lu R."/>
            <person name="Comes H.P."/>
            <person name="Ma Y."/>
            <person name="Chen Y."/>
            <person name="Huang G."/>
            <person name="Zhou Y."/>
            <person name="Zheng Z."/>
            <person name="Qiu Y."/>
        </authorList>
    </citation>
    <scope>NUCLEOTIDE SEQUENCE [LARGE SCALE GENOMIC DNA]</scope>
    <source>
        <tissue evidence="3">Roots</tissue>
    </source>
</reference>
<name>A0AAN7GDN6_9MYRT</name>
<feature type="compositionally biased region" description="Basic and acidic residues" evidence="1">
    <location>
        <begin position="581"/>
        <end position="590"/>
    </location>
</feature>
<dbReference type="GO" id="GO:0007165">
    <property type="term" value="P:signal transduction"/>
    <property type="evidence" value="ECO:0007669"/>
    <property type="project" value="TreeGrafter"/>
</dbReference>